<accession>A0A7G9T5D2</accession>
<dbReference type="PANTHER" id="PTHR10438:SF468">
    <property type="entry name" value="THIOREDOXIN-1-RELATED"/>
    <property type="match status" value="1"/>
</dbReference>
<protein>
    <submittedName>
        <fullName evidence="2">Thioredoxin family protein</fullName>
    </submittedName>
</protein>
<dbReference type="AlphaFoldDB" id="A0A7G9T5D2"/>
<dbReference type="InterPro" id="IPR036249">
    <property type="entry name" value="Thioredoxin-like_sf"/>
</dbReference>
<gene>
    <name evidence="2" type="ORF">H9L19_08080</name>
</gene>
<keyword evidence="3" id="KW-1185">Reference proteome</keyword>
<dbReference type="KEGG" id="wdi:H9L19_08080"/>
<dbReference type="CDD" id="cd02947">
    <property type="entry name" value="TRX_family"/>
    <property type="match status" value="1"/>
</dbReference>
<dbReference type="InterPro" id="IPR050620">
    <property type="entry name" value="Thioredoxin_H-type-like"/>
</dbReference>
<organism evidence="2 3">
    <name type="scientific">Weissella diestrammenae</name>
    <dbReference type="NCBI Taxonomy" id="1162633"/>
    <lineage>
        <taxon>Bacteria</taxon>
        <taxon>Bacillati</taxon>
        <taxon>Bacillota</taxon>
        <taxon>Bacilli</taxon>
        <taxon>Lactobacillales</taxon>
        <taxon>Lactobacillaceae</taxon>
        <taxon>Weissella</taxon>
    </lineage>
</organism>
<proteinExistence type="predicted"/>
<dbReference type="EMBL" id="CP060724">
    <property type="protein sequence ID" value="QNN75307.1"/>
    <property type="molecule type" value="Genomic_DNA"/>
</dbReference>
<dbReference type="SUPFAM" id="SSF52833">
    <property type="entry name" value="Thioredoxin-like"/>
    <property type="match status" value="1"/>
</dbReference>
<sequence length="110" mass="12645">MDFYQPEVLSDDVVATKLARPGKQIMFLTADWCGDCKAIKPFVQNFKNYIIEQGMDWVDVDRDENIEIAKAQNLRGIPAFVLFENGQQIKHIGDGERLNPKDVQRFLETV</sequence>
<dbReference type="RefSeq" id="WP_187529141.1">
    <property type="nucleotide sequence ID" value="NZ_CP060724.1"/>
</dbReference>
<dbReference type="PANTHER" id="PTHR10438">
    <property type="entry name" value="THIOREDOXIN"/>
    <property type="match status" value="1"/>
</dbReference>
<feature type="domain" description="Thioredoxin" evidence="1">
    <location>
        <begin position="1"/>
        <end position="110"/>
    </location>
</feature>
<evidence type="ECO:0000313" key="2">
    <source>
        <dbReference type="EMBL" id="QNN75307.1"/>
    </source>
</evidence>
<evidence type="ECO:0000259" key="1">
    <source>
        <dbReference type="PROSITE" id="PS51352"/>
    </source>
</evidence>
<reference evidence="2 3" key="1">
    <citation type="submission" date="2020-08" db="EMBL/GenBank/DDBJ databases">
        <title>Genome sequence of Weissella diestrammenae KACC 16890T.</title>
        <authorList>
            <person name="Hyun D.-W."/>
            <person name="Bae J.-W."/>
        </authorList>
    </citation>
    <scope>NUCLEOTIDE SEQUENCE [LARGE SCALE GENOMIC DNA]</scope>
    <source>
        <strain evidence="2 3">KACC 16890</strain>
    </source>
</reference>
<dbReference type="PROSITE" id="PS51352">
    <property type="entry name" value="THIOREDOXIN_2"/>
    <property type="match status" value="1"/>
</dbReference>
<name>A0A7G9T5D2_9LACO</name>
<dbReference type="InterPro" id="IPR013766">
    <property type="entry name" value="Thioredoxin_domain"/>
</dbReference>
<dbReference type="Gene3D" id="3.40.30.10">
    <property type="entry name" value="Glutaredoxin"/>
    <property type="match status" value="1"/>
</dbReference>
<dbReference type="Pfam" id="PF00085">
    <property type="entry name" value="Thioredoxin"/>
    <property type="match status" value="1"/>
</dbReference>
<dbReference type="Proteomes" id="UP000515800">
    <property type="component" value="Chromosome"/>
</dbReference>
<evidence type="ECO:0000313" key="3">
    <source>
        <dbReference type="Proteomes" id="UP000515800"/>
    </source>
</evidence>